<dbReference type="InterPro" id="IPR001242">
    <property type="entry name" value="Condensation_dom"/>
</dbReference>
<dbReference type="InterPro" id="IPR010071">
    <property type="entry name" value="AA_adenyl_dom"/>
</dbReference>
<dbReference type="InterPro" id="IPR036736">
    <property type="entry name" value="ACP-like_sf"/>
</dbReference>
<comment type="cofactor">
    <cofactor evidence="1">
        <name>pantetheine 4'-phosphate</name>
        <dbReference type="ChEBI" id="CHEBI:47942"/>
    </cofactor>
</comment>
<dbReference type="Pfam" id="PF00550">
    <property type="entry name" value="PP-binding"/>
    <property type="match status" value="4"/>
</dbReference>
<dbReference type="PROSITE" id="PS00012">
    <property type="entry name" value="PHOSPHOPANTETHEINE"/>
    <property type="match status" value="1"/>
</dbReference>
<dbReference type="PANTHER" id="PTHR45527:SF1">
    <property type="entry name" value="FATTY ACID SYNTHASE"/>
    <property type="match status" value="1"/>
</dbReference>
<dbReference type="CDD" id="cd19531">
    <property type="entry name" value="LCL_NRPS-like"/>
    <property type="match status" value="4"/>
</dbReference>
<dbReference type="NCBIfam" id="TIGR01733">
    <property type="entry name" value="AA-adenyl-dom"/>
    <property type="match status" value="4"/>
</dbReference>
<dbReference type="InterPro" id="IPR023213">
    <property type="entry name" value="CAT-like_dom_sf"/>
</dbReference>
<evidence type="ECO:0000256" key="6">
    <source>
        <dbReference type="ARBA" id="ARBA00022737"/>
    </source>
</evidence>
<dbReference type="InterPro" id="IPR045851">
    <property type="entry name" value="AMP-bd_C_sf"/>
</dbReference>
<dbReference type="PANTHER" id="PTHR45527">
    <property type="entry name" value="NONRIBOSOMAL PEPTIDE SYNTHETASE"/>
    <property type="match status" value="1"/>
</dbReference>
<dbReference type="InterPro" id="IPR020845">
    <property type="entry name" value="AMP-binding_CS"/>
</dbReference>
<dbReference type="SMART" id="SM00823">
    <property type="entry name" value="PKS_PP"/>
    <property type="match status" value="4"/>
</dbReference>
<dbReference type="Pfam" id="PF13193">
    <property type="entry name" value="AMP-binding_C"/>
    <property type="match status" value="3"/>
</dbReference>
<dbReference type="GO" id="GO:0005829">
    <property type="term" value="C:cytosol"/>
    <property type="evidence" value="ECO:0007669"/>
    <property type="project" value="TreeGrafter"/>
</dbReference>
<evidence type="ECO:0000256" key="5">
    <source>
        <dbReference type="ARBA" id="ARBA00022598"/>
    </source>
</evidence>
<keyword evidence="7" id="KW-0045">Antibiotic biosynthesis</keyword>
<evidence type="ECO:0000259" key="9">
    <source>
        <dbReference type="PROSITE" id="PS50075"/>
    </source>
</evidence>
<reference evidence="10 11" key="1">
    <citation type="submission" date="2020-09" db="EMBL/GenBank/DDBJ databases">
        <title>Characterization of Paenibacillus peoriae strain ZF390 with broad-spectrum antimicrobial activity as a potential biocontrol agent.</title>
        <authorList>
            <person name="Li L."/>
            <person name="Zhao Y."/>
            <person name="Li B."/>
            <person name="Xie X."/>
        </authorList>
    </citation>
    <scope>NUCLEOTIDE SEQUENCE [LARGE SCALE GENOMIC DNA]</scope>
    <source>
        <strain evidence="10 11">ZF390</strain>
    </source>
</reference>
<dbReference type="EMBL" id="CP061172">
    <property type="protein sequence ID" value="QNR66935.1"/>
    <property type="molecule type" value="Genomic_DNA"/>
</dbReference>
<dbReference type="InterPro" id="IPR025110">
    <property type="entry name" value="AMP-bd_C"/>
</dbReference>
<dbReference type="Proteomes" id="UP000516384">
    <property type="component" value="Chromosome"/>
</dbReference>
<dbReference type="GO" id="GO:0031177">
    <property type="term" value="F:phosphopantetheine binding"/>
    <property type="evidence" value="ECO:0007669"/>
    <property type="project" value="InterPro"/>
</dbReference>
<dbReference type="GO" id="GO:0016874">
    <property type="term" value="F:ligase activity"/>
    <property type="evidence" value="ECO:0007669"/>
    <property type="project" value="UniProtKB-KW"/>
</dbReference>
<keyword evidence="8" id="KW-0511">Multifunctional enzyme</keyword>
<evidence type="ECO:0000256" key="7">
    <source>
        <dbReference type="ARBA" id="ARBA00023194"/>
    </source>
</evidence>
<keyword evidence="3" id="KW-0596">Phosphopantetheine</keyword>
<evidence type="ECO:0000256" key="8">
    <source>
        <dbReference type="ARBA" id="ARBA00023268"/>
    </source>
</evidence>
<feature type="domain" description="Carrier" evidence="9">
    <location>
        <begin position="4098"/>
        <end position="4173"/>
    </location>
</feature>
<feature type="domain" description="Carrier" evidence="9">
    <location>
        <begin position="969"/>
        <end position="1044"/>
    </location>
</feature>
<dbReference type="SUPFAM" id="SSF52777">
    <property type="entry name" value="CoA-dependent acyltransferases"/>
    <property type="match status" value="10"/>
</dbReference>
<dbReference type="Gene3D" id="3.30.559.30">
    <property type="entry name" value="Nonribosomal peptide synthetase, condensation domain"/>
    <property type="match status" value="5"/>
</dbReference>
<protein>
    <submittedName>
        <fullName evidence="10">Amino acid adenylation domain-containing protein</fullName>
    </submittedName>
</protein>
<dbReference type="FunFam" id="2.30.38.10:FF:000001">
    <property type="entry name" value="Non-ribosomal peptide synthetase PvdI"/>
    <property type="match status" value="3"/>
</dbReference>
<dbReference type="Gene3D" id="2.30.38.10">
    <property type="entry name" value="Luciferase, Domain 3"/>
    <property type="match status" value="4"/>
</dbReference>
<dbReference type="SUPFAM" id="SSF56801">
    <property type="entry name" value="Acetyl-CoA synthetase-like"/>
    <property type="match status" value="4"/>
</dbReference>
<dbReference type="GO" id="GO:0008610">
    <property type="term" value="P:lipid biosynthetic process"/>
    <property type="evidence" value="ECO:0007669"/>
    <property type="project" value="UniProtKB-ARBA"/>
</dbReference>
<dbReference type="InterPro" id="IPR000873">
    <property type="entry name" value="AMP-dep_synth/lig_dom"/>
</dbReference>
<evidence type="ECO:0000313" key="10">
    <source>
        <dbReference type="EMBL" id="QNR66935.1"/>
    </source>
</evidence>
<dbReference type="FunFam" id="1.10.1200.10:FF:000005">
    <property type="entry name" value="Nonribosomal peptide synthetase 1"/>
    <property type="match status" value="4"/>
</dbReference>
<dbReference type="FunFam" id="3.40.50.980:FF:000002">
    <property type="entry name" value="Enterobactin synthetase component F"/>
    <property type="match status" value="1"/>
</dbReference>
<evidence type="ECO:0000313" key="11">
    <source>
        <dbReference type="Proteomes" id="UP000516384"/>
    </source>
</evidence>
<dbReference type="Pfam" id="PF00501">
    <property type="entry name" value="AMP-binding"/>
    <property type="match status" value="4"/>
</dbReference>
<sequence length="4623" mass="527713">MSKQKILQKDNIQDILALTPIQKGMLFHYQMNADSEVYLEQTTIRITGKLSEREIEQAWSRLEKRYDILRSVFKWEKLKEPVQIIYKKQHNPFQISYGGLDGNDSLEHLMESELKDGVDLSKVPIRIRLYCTTECKYLILTYHHILWDGWSSGILMHAFKQECLNISTGNISEITPKTTPWKEYIKWLKGQKDQKNNRFWNNYLQNMEQVHDPLAWIKETSSSDGDGKYTIVLDHRELSNVQKWCKQHRHTLAGWVHAGWGLLLNRYSMQEHIVFGSTVSGRNAELPGIEQMVGLFINSLPIYVHFEDSLSVSAIVEQIEQGMKERSAYEATPLTDIKEYCGLKGKGELFHSLLVYENYPVQAESVSEIGIEVVSVREETHYDLTLIIMEKDGQLACTFQYKQDQFTIETIEKMANHYKHILLEMVEHYKDSYAEIDCLGYEEKKAVHAWNSTESVYPKDRTMIQLFEEQVEKTPDRAALVEGETIFSYRELNARANQLARMLRESGVKTESIVGLLLDRSIEMVISIFAIHKAGGAYLPLDVNHSSERIAFMLKDSGSEHVLTRKKYLKQLKFDGVVWDIDEKQEVLDSKPAHNLSEVVSPYSLAYIIYTSGSTGKPKGVMIENASLLNTILAMQEHYPLGRNDAFLLKTSHTFDVSVAELFGWFMDGGRLVILQNGAEKDPFQIRLAIKEKGITHINFVPSMLNIFINTLDEECLGDLTTLRYIFAAGEALTSETANKCYGLIQNVSLNNIYGPTEATIYATRYAVEGLQESFNMPIGRPLQNFKAYIMNSHHKLQPVGVPGELCIGGAGLARGYLGQEGLTDEKFISNPFMDGDRMYKTGDLARWLPDGNIQFLGRIDNQVKIRGHRIETREVESRLLEHKFIQEALVMARGDESFGQYLCAYIVSSNELRVREVRTHLRLTLPEYMIPTYIIPLDSMPLNPNGKIDRKALPQPETHLPVEAEWTAPQNEMEEKLVHIWCDILNIERVGVDHNFFELGGHSLKATILATRIHREWDTVVPLSEIFKFPTIKELATVIYQAQKNHFISIPPLEKRDYYPISSVQKRIYVLNQLDQGTAYNISGVMKLDGVLDIQQLEQAFHQLIRRHEALRTTFHMINGEIYQRIHEHVDFRISVFDGNEDSLAHMLQAFTQPFQLSEGPLLRVGLINLGEASYYLIVDMHHIISDGSSLGILMEEFARYYEGSGNLLSPLRIQYKDFAAWQNEQNQYNEKIKLQETFWLNQFNDEIPILGMPLDYPRPSVQSFEGSRIYFAVDHECNRKLKQFMNETGATLYMVLLAVYNVVLSKYTGQEDIVVGSPVAGRLHEDLHRVIGMFVNTLGMRNKPIGSKTFNMFMDEVKQNALQCFENQDYPFEALVENLDIPRDMSRNPLFDTMFVLQNKSIEICEIEGLKLSPVPFDSGESKFDLTLYAQETDQGISFELEYCTQIFKKETMERMGRHFVRVLSQVISNPDRRLSDVDMLMEDEKQRMQFDYNDTSVSYALDRTVYELFEEQVARTPEDIALVFKGCELTYEALNRKANKIARYLKNKGVGENTLVAIMAERSFEMVIGIMGILKAGAAYVPIDPDYPEERIRYLMDNSNTNILLTQESLMEKLRQEQKEMIAVEEIVRQEGLNEENLQLSYHPKRLMYVLYTSGSTGKPKGVKVRADAFTNLIHWFVSDFNITSKDHTLLIAPISFDLAQKNLYASLVSGGKLCLFTPGIYDYEEMSSTIEKQGITLMNCTPSAFNPLIDVNEDSQFNRLQSLRCIFLGGEPINLSPLKHWAKSTHYHAQIINTYGPTECTDITTSYTIDHAQIDQLTTVPIGKPIHNMKVFILDEFMKMVPTGALGELYIGGIGVADGYFNQPEITAQKFIDIPELCEGKLYRTGDIVKWLPEGTLEFLGRVDHQVKIRGMRVELGEIEARLLKHEDVKEAIVVETGKENHKHLCAYFVAVEEMVLAELKAYMEMELPMHMIPTYFIQLDHMPMTPNGKMDRKSLPAPSASSLVSNIYEAPANDTEMKLAQIWEDVLGIERVGVHDNFFELGGHSLKAVSLVSKMHQALEVDIRVRDIFEGPTIRELGAKVQGGLAKKFTGLVPLQKQDSYPVSSAQKRLYAIQSINPEDTSYNLPMVLTINGNADQNQVVQALHALVNKHEVLRTSFHMEEEDIVQRVHDAVELEIAYTETSAKEEVDEALGRWIQPFDLSQAPLIRSGIVREGEQLHLLLDMHHIISDGSTMALLAEDFVQAFDGAALEAAAIQYKEYAEWEREQHRRGMWEQQKQYWKQEYAGEIPVLEMPLDGVRGKAGDNEGERIQFEIREETVQALKEASSAVGGTLYMGLMAGFSILLSKYSGQEDLVIGSPIAGRRHAQLEKIAGMFVNTLAIRTQPEGDKKVQDYLREVRDKLLSAYENQEYPYEELVEEVSVTRDMSRNPLFDVMLVLQNTEMKEMECPGVKFMPRGLDSGKAQFDMTISVEEVEGRLACEMEFKKRLYSRVTIERIIKHYIRILELLSPYKDKSIKEIELVGDEERQQLLGFNDTSVTYDRDLTVMDLFEKQVETASHHVAVVYGNHKLSYMDLNTQANRLARKLRDHGLGPENIVGLLMERSLEQIVSILAILKAGAAYLPLDIHYPKERLEYMLDDSACSHIISRSAYIDGMDFDGMIWDMDKEEHRITANHEFVGNVERVHASHHLAYIIYTSGSTGKPKGVMIEHRSLSNQIIALITDYGYGTMQNHMLYSKTVFDVSVQHVFTALCSGATLHLMLEEHESNYGKLYAYVKKNHIDFMDMVPAQMETMLEHMDTDVQNIRIVLGGEALSSSLYQKLRQWVEADQIYNMYGPTETTINALVYRSGEIDFGRTIPIGKPMRNYRAFILNTYGQLQPIGIPGELCITGEGLARGYQNQPALTTERFVPNPFEPGEIMYRTGDLARWLPDGHIEFIGRMDQQVKIRGYRIELGEIESVFKNQPEVRDTVVLNREDRLGNKYLCAYIVKDGEASMEMIRSGIRKELPDYLVPDVMVEIEKIPLTNNGKIDRVLLLNMDVTHVRGGEYEAPANDTEMKLVQIWEDVLGIERVGVHDNFFELGGHSLKAVSLVSKMHQALEVDIRVRDIFEGPTIRELGAKVQGGLAKKFTGLVPLQKQDSYPVSSAQKRLYAIQSINPEDTSYNLPMVLTINGNADQNQVVQALHALVNKHEVLRTSFHMEEEDIVQRVHDAVELEIAYTETSAKEEVDEALGRWIQPFDLSQAPLIRSGIVREGEQLHLLLDMHHIISDGSTMALLAEDFVQAFDGAALEAAAIQYKEYAEWEREQHRRGMWEQQKQYWKQEYAGEIPVLEMPLDGVRGKAGDNEGERIQFEIREETVQALKEASSAVGGTLYMGLMAGFSILLSKYSGQEDLVIGSPIAGRRHAQLEKIAGMFVNTLAIRTQPEGDKKVQDYLREVRDKLLSAYENQEYPYEELVEEVSVTRDMSRNPLFDVMLVLQNTEMKEMECPGVKFMPRGLDSGKAQFDMTISVEEVEGRLACVLVYKKSLYAQATIERMIRHYVKTLGLLTQWADKPIKEIELVDDEDRQHLMGFNQTTAPYENQATLVQLFEQQVERTPDAVAVMFREASLTYRELSEKANQFARKLRQHGVCRDQIVGIMMERSLKMIIGIYAVLKAGGAYLPIDPSFPRERVEYMLTDSGTEILLTQGRKDDAIPKRIQQLDLEEELSDDGDKSNLEPINHPTDLAYVIYTSGSTGRPKGAMIEHHSVVNRLNWMQKKYPIGPGDTILQKTTFTFDVSVWELFWWSFQGAAVAMLEPGSEKEPAKIVEAIAAYQITTLHFVPSMLTIFLEQIKSSKESEKLVTLKRVFASGEALLPKQVESFNQLLYRKQGTELINLYGPTEATVDVSFFPCSKEEAIRVVPIGQPIDNTRFYILDKNQKMQPIGVPGELHIAGVGLARGYLNRPELTAEKFVSNPYEQGEKMYRTGDWAKWMPDGNVEYLGRIDHQVKIRGYRIELGEIESVLRKQPGVREAVVLDRQDEFGSKYLCSYIVKETDVSVETIWEGLRLELPDYMIPGVMLEIGYIPVTNNGKMDRKSLLSMDITPVRRNQFEAAANETEAKLTRIWENILGVDAVGVHDNFFELGGHSIKGIKLLASIQQEWHIKLAYRDLYSNPTVRGIASCIISSPAEQDDQIQPIENQDHYETSFAQKRMWLLNQLEPTSTSYNMPGTIPLQGESAEAWIEAAFHALLQRHEGFRTSFIEKQGVIVQRIEAFRPVGLEIENLSELSHIEKRQRLSELKNELYRTIFDLSQAPLYKVKCVKVDKDQYEVIFCIHHSISDGWSMEIIRTEFNALYDALRTGQPIAMKPLEVQYKDFSRWQNQMIAKNMGEALNYWQSKLMKAPEKLMLPVRMNERDESSDGHVSTVLDVNVSRRLNEWAAKSNASLFSVFLSALYVLLNKITGQQDITVGTAVSGREHVESEQMMGCFVNTLLLREWVEKEETYSHFFNKVARHVSEAVTYQSYPLELVLDQIGIPYPEIQVFLNVLNISEQHQVITGYDSDSSDHLKVKFDIVFYVIPSPDEGIRLTCEYRRSKFDDASMEFLFQQYMNLIQEISGDGNQRIADMGRNNRRKIGTK</sequence>
<dbReference type="InterPro" id="IPR009081">
    <property type="entry name" value="PP-bd_ACP"/>
</dbReference>
<dbReference type="InterPro" id="IPR029058">
    <property type="entry name" value="AB_hydrolase_fold"/>
</dbReference>
<dbReference type="Gene3D" id="1.10.1200.10">
    <property type="entry name" value="ACP-like"/>
    <property type="match status" value="2"/>
</dbReference>
<dbReference type="FunFam" id="3.40.50.980:FF:000001">
    <property type="entry name" value="Non-ribosomal peptide synthetase"/>
    <property type="match status" value="4"/>
</dbReference>
<dbReference type="Gene3D" id="3.40.50.1820">
    <property type="entry name" value="alpha/beta hydrolase"/>
    <property type="match status" value="2"/>
</dbReference>
<dbReference type="FunFam" id="3.40.50.12780:FF:000012">
    <property type="entry name" value="Non-ribosomal peptide synthetase"/>
    <property type="match status" value="4"/>
</dbReference>
<name>A0A7H0Y777_9BACL</name>
<keyword evidence="6" id="KW-0677">Repeat</keyword>
<dbReference type="RefSeq" id="WP_190298030.1">
    <property type="nucleotide sequence ID" value="NZ_CP061172.1"/>
</dbReference>
<feature type="domain" description="Carrier" evidence="9">
    <location>
        <begin position="2015"/>
        <end position="2090"/>
    </location>
</feature>
<proteinExistence type="inferred from homology"/>
<evidence type="ECO:0000256" key="4">
    <source>
        <dbReference type="ARBA" id="ARBA00022553"/>
    </source>
</evidence>
<evidence type="ECO:0000256" key="3">
    <source>
        <dbReference type="ARBA" id="ARBA00022450"/>
    </source>
</evidence>
<dbReference type="Gene3D" id="3.30.300.30">
    <property type="match status" value="4"/>
</dbReference>
<dbReference type="InterPro" id="IPR006162">
    <property type="entry name" value="Ppantetheine_attach_site"/>
</dbReference>
<dbReference type="GO" id="GO:0044550">
    <property type="term" value="P:secondary metabolite biosynthetic process"/>
    <property type="evidence" value="ECO:0007669"/>
    <property type="project" value="UniProtKB-ARBA"/>
</dbReference>
<dbReference type="Pfam" id="PF00668">
    <property type="entry name" value="Condensation"/>
    <property type="match status" value="5"/>
</dbReference>
<organism evidence="10 11">
    <name type="scientific">Paenibacillus peoriae</name>
    <dbReference type="NCBI Taxonomy" id="59893"/>
    <lineage>
        <taxon>Bacteria</taxon>
        <taxon>Bacillati</taxon>
        <taxon>Bacillota</taxon>
        <taxon>Bacilli</taxon>
        <taxon>Bacillales</taxon>
        <taxon>Paenibacillaceae</taxon>
        <taxon>Paenibacillus</taxon>
    </lineage>
</organism>
<dbReference type="Gene3D" id="3.30.559.10">
    <property type="entry name" value="Chloramphenicol acetyltransferase-like domain"/>
    <property type="match status" value="5"/>
</dbReference>
<feature type="domain" description="Carrier" evidence="9">
    <location>
        <begin position="3054"/>
        <end position="3129"/>
    </location>
</feature>
<comment type="similarity">
    <text evidence="2">Belongs to the ATP-dependent AMP-binding enzyme family.</text>
</comment>
<dbReference type="FunFam" id="3.30.300.30:FF:000010">
    <property type="entry name" value="Enterobactin synthetase component F"/>
    <property type="match status" value="2"/>
</dbReference>
<dbReference type="SUPFAM" id="SSF47336">
    <property type="entry name" value="ACP-like"/>
    <property type="match status" value="4"/>
</dbReference>
<dbReference type="GO" id="GO:0017000">
    <property type="term" value="P:antibiotic biosynthetic process"/>
    <property type="evidence" value="ECO:0007669"/>
    <property type="project" value="UniProtKB-KW"/>
</dbReference>
<keyword evidence="5" id="KW-0436">Ligase</keyword>
<dbReference type="PROSITE" id="PS50075">
    <property type="entry name" value="CARRIER"/>
    <property type="match status" value="4"/>
</dbReference>
<evidence type="ECO:0000256" key="1">
    <source>
        <dbReference type="ARBA" id="ARBA00001957"/>
    </source>
</evidence>
<evidence type="ECO:0000256" key="2">
    <source>
        <dbReference type="ARBA" id="ARBA00006432"/>
    </source>
</evidence>
<dbReference type="PROSITE" id="PS00455">
    <property type="entry name" value="AMP_BINDING"/>
    <property type="match status" value="4"/>
</dbReference>
<dbReference type="Gene3D" id="3.40.50.980">
    <property type="match status" value="8"/>
</dbReference>
<accession>A0A7H0Y777</accession>
<dbReference type="InterPro" id="IPR020806">
    <property type="entry name" value="PKS_PP-bd"/>
</dbReference>
<dbReference type="NCBIfam" id="NF003417">
    <property type="entry name" value="PRK04813.1"/>
    <property type="match status" value="4"/>
</dbReference>
<dbReference type="CDD" id="cd05930">
    <property type="entry name" value="A_NRPS"/>
    <property type="match status" value="3"/>
</dbReference>
<gene>
    <name evidence="10" type="ORF">IAQ67_24655</name>
</gene>
<keyword evidence="4" id="KW-0597">Phosphoprotein</keyword>
<dbReference type="GO" id="GO:0043041">
    <property type="term" value="P:amino acid activation for nonribosomal peptide biosynthetic process"/>
    <property type="evidence" value="ECO:0007669"/>
    <property type="project" value="TreeGrafter"/>
</dbReference>